<dbReference type="GO" id="GO:0005525">
    <property type="term" value="F:GTP binding"/>
    <property type="evidence" value="ECO:0007669"/>
    <property type="project" value="UniProtKB-UniRule"/>
</dbReference>
<evidence type="ECO:0000259" key="11">
    <source>
        <dbReference type="PROSITE" id="PS51706"/>
    </source>
</evidence>
<keyword evidence="13" id="KW-1185">Reference proteome</keyword>
<name>A0A1G9NK59_9FIRM</name>
<dbReference type="PANTHER" id="PTHR11649">
    <property type="entry name" value="MSS1/TRME-RELATED GTP-BINDING PROTEIN"/>
    <property type="match status" value="1"/>
</dbReference>
<sequence length="194" mass="22384">MFDRAEFVRGAHQPDQFPRHTFPEVAFSGRSNVGKSSLINMLLGRKKLARISKKPGRTKSINFYRIDDRFCLVDLPGYGYAGVPAEEQEKWAYLIEDYLHHRKNLKGIIQIVDARHEPSEDDYLMMDWLASAELNFLIAATKCDKLKKSRLKPQRKMIADRMGISLEKVLLTSARKRQGKKRLETFIKEVTGIS</sequence>
<evidence type="ECO:0000256" key="5">
    <source>
        <dbReference type="ARBA" id="ARBA00022741"/>
    </source>
</evidence>
<dbReference type="EMBL" id="FNGO01000010">
    <property type="protein sequence ID" value="SDL86754.1"/>
    <property type="molecule type" value="Genomic_DNA"/>
</dbReference>
<dbReference type="NCBIfam" id="TIGR03598">
    <property type="entry name" value="GTPase_YsxC"/>
    <property type="match status" value="1"/>
</dbReference>
<dbReference type="CDD" id="cd01876">
    <property type="entry name" value="YihA_EngB"/>
    <property type="match status" value="1"/>
</dbReference>
<gene>
    <name evidence="10" type="primary">engB</name>
    <name evidence="12" type="ORF">SAMN04488692_110101</name>
</gene>
<dbReference type="InterPro" id="IPR027417">
    <property type="entry name" value="P-loop_NTPase"/>
</dbReference>
<dbReference type="Pfam" id="PF01926">
    <property type="entry name" value="MMR_HSR1"/>
    <property type="match status" value="1"/>
</dbReference>
<dbReference type="InterPro" id="IPR019987">
    <property type="entry name" value="GTP-bd_ribosome_bio_YsxC"/>
</dbReference>
<proteinExistence type="inferred from homology"/>
<dbReference type="GO" id="GO:0046872">
    <property type="term" value="F:metal ion binding"/>
    <property type="evidence" value="ECO:0007669"/>
    <property type="project" value="UniProtKB-KW"/>
</dbReference>
<keyword evidence="3 10" id="KW-0132">Cell division</keyword>
<evidence type="ECO:0000313" key="13">
    <source>
        <dbReference type="Proteomes" id="UP000199476"/>
    </source>
</evidence>
<evidence type="ECO:0000256" key="9">
    <source>
        <dbReference type="ARBA" id="ARBA00023306"/>
    </source>
</evidence>
<evidence type="ECO:0000256" key="2">
    <source>
        <dbReference type="ARBA" id="ARBA00009638"/>
    </source>
</evidence>
<evidence type="ECO:0000256" key="8">
    <source>
        <dbReference type="ARBA" id="ARBA00023210"/>
    </source>
</evidence>
<dbReference type="Proteomes" id="UP000199476">
    <property type="component" value="Unassembled WGS sequence"/>
</dbReference>
<dbReference type="Gene3D" id="3.40.50.300">
    <property type="entry name" value="P-loop containing nucleotide triphosphate hydrolases"/>
    <property type="match status" value="1"/>
</dbReference>
<evidence type="ECO:0000256" key="3">
    <source>
        <dbReference type="ARBA" id="ARBA00022618"/>
    </source>
</evidence>
<dbReference type="AlphaFoldDB" id="A0A1G9NK59"/>
<comment type="function">
    <text evidence="10">Necessary for normal cell division and for the maintenance of normal septation.</text>
</comment>
<accession>A0A1G9NK59</accession>
<evidence type="ECO:0000313" key="12">
    <source>
        <dbReference type="EMBL" id="SDL86754.1"/>
    </source>
</evidence>
<reference evidence="12 13" key="1">
    <citation type="submission" date="2016-10" db="EMBL/GenBank/DDBJ databases">
        <authorList>
            <person name="de Groot N.N."/>
        </authorList>
    </citation>
    <scope>NUCLEOTIDE SEQUENCE [LARGE SCALE GENOMIC DNA]</scope>
    <source>
        <strain evidence="12 13">SLAS-1</strain>
    </source>
</reference>
<comment type="similarity">
    <text evidence="2 10">Belongs to the TRAFAC class TrmE-Era-EngA-EngB-Septin-like GTPase superfamily. EngB GTPase family.</text>
</comment>
<dbReference type="SUPFAM" id="SSF52540">
    <property type="entry name" value="P-loop containing nucleoside triphosphate hydrolases"/>
    <property type="match status" value="1"/>
</dbReference>
<dbReference type="RefSeq" id="WP_089760091.1">
    <property type="nucleotide sequence ID" value="NZ_FNGO01000010.1"/>
</dbReference>
<dbReference type="FunFam" id="3.40.50.300:FF:000098">
    <property type="entry name" value="Probable GTP-binding protein EngB"/>
    <property type="match status" value="1"/>
</dbReference>
<dbReference type="PANTHER" id="PTHR11649:SF13">
    <property type="entry name" value="ENGB-TYPE G DOMAIN-CONTAINING PROTEIN"/>
    <property type="match status" value="1"/>
</dbReference>
<evidence type="ECO:0000256" key="1">
    <source>
        <dbReference type="ARBA" id="ARBA00001946"/>
    </source>
</evidence>
<evidence type="ECO:0000256" key="7">
    <source>
        <dbReference type="ARBA" id="ARBA00023134"/>
    </source>
</evidence>
<dbReference type="HAMAP" id="MF_00321">
    <property type="entry name" value="GTPase_EngB"/>
    <property type="match status" value="1"/>
</dbReference>
<keyword evidence="4" id="KW-0479">Metal-binding</keyword>
<keyword evidence="5 10" id="KW-0547">Nucleotide-binding</keyword>
<keyword evidence="6" id="KW-0460">Magnesium</keyword>
<dbReference type="STRING" id="321763.SAMN04488692_110101"/>
<protein>
    <recommendedName>
        <fullName evidence="10">Probable GTP-binding protein EngB</fullName>
    </recommendedName>
</protein>
<evidence type="ECO:0000256" key="10">
    <source>
        <dbReference type="HAMAP-Rule" id="MF_00321"/>
    </source>
</evidence>
<dbReference type="PROSITE" id="PS51706">
    <property type="entry name" value="G_ENGB"/>
    <property type="match status" value="1"/>
</dbReference>
<keyword evidence="9 10" id="KW-0131">Cell cycle</keyword>
<organism evidence="12 13">
    <name type="scientific">Halarsenatibacter silvermanii</name>
    <dbReference type="NCBI Taxonomy" id="321763"/>
    <lineage>
        <taxon>Bacteria</taxon>
        <taxon>Bacillati</taxon>
        <taxon>Bacillota</taxon>
        <taxon>Clostridia</taxon>
        <taxon>Halanaerobiales</taxon>
        <taxon>Halarsenatibacteraceae</taxon>
        <taxon>Halarsenatibacter</taxon>
    </lineage>
</organism>
<feature type="domain" description="EngB-type G" evidence="11">
    <location>
        <begin position="21"/>
        <end position="193"/>
    </location>
</feature>
<keyword evidence="7 10" id="KW-0342">GTP-binding</keyword>
<evidence type="ECO:0000256" key="6">
    <source>
        <dbReference type="ARBA" id="ARBA00022842"/>
    </source>
</evidence>
<dbReference type="InterPro" id="IPR030393">
    <property type="entry name" value="G_ENGB_dom"/>
</dbReference>
<dbReference type="OrthoDB" id="9804921at2"/>
<dbReference type="InterPro" id="IPR006073">
    <property type="entry name" value="GTP-bd"/>
</dbReference>
<keyword evidence="8 10" id="KW-0717">Septation</keyword>
<comment type="cofactor">
    <cofactor evidence="1">
        <name>Mg(2+)</name>
        <dbReference type="ChEBI" id="CHEBI:18420"/>
    </cofactor>
</comment>
<dbReference type="GO" id="GO:0000917">
    <property type="term" value="P:division septum assembly"/>
    <property type="evidence" value="ECO:0007669"/>
    <property type="project" value="UniProtKB-KW"/>
</dbReference>
<evidence type="ECO:0000256" key="4">
    <source>
        <dbReference type="ARBA" id="ARBA00022723"/>
    </source>
</evidence>